<dbReference type="GO" id="GO:0006281">
    <property type="term" value="P:DNA repair"/>
    <property type="evidence" value="ECO:0007669"/>
    <property type="project" value="UniProtKB-UniRule"/>
</dbReference>
<reference evidence="9 10" key="1">
    <citation type="submission" date="2015-03" db="EMBL/GenBank/DDBJ databases">
        <title>Genome sequence of Kiloniella sp. P1-1, isolated from the gut microflora of Pacific white shrimp, Penaeus vannamei.</title>
        <authorList>
            <person name="Shao Z."/>
            <person name="Wang L."/>
            <person name="Li X."/>
        </authorList>
    </citation>
    <scope>NUCLEOTIDE SEQUENCE [LARGE SCALE GENOMIC DNA]</scope>
    <source>
        <strain evidence="9 10">P1-1</strain>
    </source>
</reference>
<accession>A0A0M2R7K6</accession>
<evidence type="ECO:0000256" key="7">
    <source>
        <dbReference type="HAMAP-Rule" id="MF_00017"/>
    </source>
</evidence>
<dbReference type="HAMAP" id="MF_00017">
    <property type="entry name" value="RecR"/>
    <property type="match status" value="1"/>
</dbReference>
<evidence type="ECO:0000256" key="6">
    <source>
        <dbReference type="ARBA" id="ARBA00023204"/>
    </source>
</evidence>
<dbReference type="InterPro" id="IPR023627">
    <property type="entry name" value="Rcmb_RecR"/>
</dbReference>
<dbReference type="GO" id="GO:0006310">
    <property type="term" value="P:DNA recombination"/>
    <property type="evidence" value="ECO:0007669"/>
    <property type="project" value="UniProtKB-UniRule"/>
</dbReference>
<comment type="function">
    <text evidence="7">May play a role in DNA repair. It seems to be involved in an RecBC-independent recombinational process of DNA repair. It may act with RecF and RecO.</text>
</comment>
<feature type="domain" description="Toprim" evidence="8">
    <location>
        <begin position="79"/>
        <end position="174"/>
    </location>
</feature>
<dbReference type="Pfam" id="PF21175">
    <property type="entry name" value="RecR_C"/>
    <property type="match status" value="1"/>
</dbReference>
<keyword evidence="6 7" id="KW-0234">DNA repair</keyword>
<dbReference type="CDD" id="cd01025">
    <property type="entry name" value="TOPRIM_recR"/>
    <property type="match status" value="1"/>
</dbReference>
<dbReference type="STRING" id="1549748.WH95_05515"/>
<dbReference type="NCBIfam" id="TIGR00615">
    <property type="entry name" value="recR"/>
    <property type="match status" value="1"/>
</dbReference>
<dbReference type="SMART" id="SM00493">
    <property type="entry name" value="TOPRIM"/>
    <property type="match status" value="1"/>
</dbReference>
<dbReference type="InterPro" id="IPR000093">
    <property type="entry name" value="DNA_Rcmb_RecR"/>
</dbReference>
<evidence type="ECO:0000256" key="4">
    <source>
        <dbReference type="ARBA" id="ARBA00022833"/>
    </source>
</evidence>
<dbReference type="InterPro" id="IPR034137">
    <property type="entry name" value="TOPRIM_RecR"/>
</dbReference>
<dbReference type="PROSITE" id="PS50880">
    <property type="entry name" value="TOPRIM"/>
    <property type="match status" value="1"/>
</dbReference>
<dbReference type="PANTHER" id="PTHR30446">
    <property type="entry name" value="RECOMBINATION PROTEIN RECR"/>
    <property type="match status" value="1"/>
</dbReference>
<gene>
    <name evidence="7" type="primary">recR</name>
    <name evidence="9" type="ORF">WH95_05515</name>
</gene>
<evidence type="ECO:0000256" key="3">
    <source>
        <dbReference type="ARBA" id="ARBA00022771"/>
    </source>
</evidence>
<evidence type="ECO:0000313" key="9">
    <source>
        <dbReference type="EMBL" id="KKJ77882.1"/>
    </source>
</evidence>
<dbReference type="PANTHER" id="PTHR30446:SF0">
    <property type="entry name" value="RECOMBINATION PROTEIN RECR"/>
    <property type="match status" value="1"/>
</dbReference>
<name>A0A0M2R7K6_9PROT</name>
<evidence type="ECO:0000259" key="8">
    <source>
        <dbReference type="PROSITE" id="PS50880"/>
    </source>
</evidence>
<keyword evidence="2 7" id="KW-0227">DNA damage</keyword>
<dbReference type="RefSeq" id="WP_046504072.1">
    <property type="nucleotide sequence ID" value="NZ_LANI01000003.1"/>
</dbReference>
<evidence type="ECO:0000256" key="2">
    <source>
        <dbReference type="ARBA" id="ARBA00022763"/>
    </source>
</evidence>
<organism evidence="9 10">
    <name type="scientific">Kiloniella litopenaei</name>
    <dbReference type="NCBI Taxonomy" id="1549748"/>
    <lineage>
        <taxon>Bacteria</taxon>
        <taxon>Pseudomonadati</taxon>
        <taxon>Pseudomonadota</taxon>
        <taxon>Alphaproteobacteria</taxon>
        <taxon>Rhodospirillales</taxon>
        <taxon>Kiloniellaceae</taxon>
        <taxon>Kiloniella</taxon>
    </lineage>
</organism>
<dbReference type="OrthoDB" id="9802672at2"/>
<dbReference type="Pfam" id="PF13662">
    <property type="entry name" value="Toprim_4"/>
    <property type="match status" value="1"/>
</dbReference>
<keyword evidence="10" id="KW-1185">Reference proteome</keyword>
<dbReference type="PROSITE" id="PS01300">
    <property type="entry name" value="RECR"/>
    <property type="match status" value="1"/>
</dbReference>
<keyword evidence="4 7" id="KW-0862">Zinc</keyword>
<dbReference type="Gene3D" id="3.40.1360.10">
    <property type="match status" value="1"/>
</dbReference>
<sequence length="198" mass="21176">MAKTEIDRLTQLLSRLPGLGPRSARRAVLFLMKKRESLMLPLAKAMTDAASSITNCQICGNLDTENPCAICQSPKRDHSKICVVEEVGDLWALERSGAFKGMYHVLGGTLSALDGRGPAQLNVNQLLDRAGETHVQEIILALSATVDGQTTGHYLTECLAGYEVEVSKLAHGVPVGGSLDYLDDGTLTAALKARRSTG</sequence>
<dbReference type="InterPro" id="IPR015967">
    <property type="entry name" value="Rcmb_RecR_Znf"/>
</dbReference>
<evidence type="ECO:0000313" key="10">
    <source>
        <dbReference type="Proteomes" id="UP000034491"/>
    </source>
</evidence>
<dbReference type="GO" id="GO:0003677">
    <property type="term" value="F:DNA binding"/>
    <property type="evidence" value="ECO:0007669"/>
    <property type="project" value="UniProtKB-UniRule"/>
</dbReference>
<comment type="caution">
    <text evidence="9">The sequence shown here is derived from an EMBL/GenBank/DDBJ whole genome shotgun (WGS) entry which is preliminary data.</text>
</comment>
<dbReference type="EMBL" id="LANI01000003">
    <property type="protein sequence ID" value="KKJ77882.1"/>
    <property type="molecule type" value="Genomic_DNA"/>
</dbReference>
<dbReference type="Pfam" id="PF02132">
    <property type="entry name" value="RecR_ZnF"/>
    <property type="match status" value="1"/>
</dbReference>
<feature type="zinc finger region" description="C4-type" evidence="7">
    <location>
        <begin position="56"/>
        <end position="71"/>
    </location>
</feature>
<dbReference type="GO" id="GO:0008270">
    <property type="term" value="F:zinc ion binding"/>
    <property type="evidence" value="ECO:0007669"/>
    <property type="project" value="UniProtKB-KW"/>
</dbReference>
<protein>
    <recommendedName>
        <fullName evidence="7">Recombination protein RecR</fullName>
    </recommendedName>
</protein>
<dbReference type="Gene3D" id="1.10.8.420">
    <property type="entry name" value="RecR Domain 1"/>
    <property type="match status" value="1"/>
</dbReference>
<dbReference type="InterPro" id="IPR006171">
    <property type="entry name" value="TOPRIM_dom"/>
</dbReference>
<comment type="similarity">
    <text evidence="7">Belongs to the RecR family.</text>
</comment>
<evidence type="ECO:0000256" key="5">
    <source>
        <dbReference type="ARBA" id="ARBA00023172"/>
    </source>
</evidence>
<dbReference type="AlphaFoldDB" id="A0A0M2R7K6"/>
<dbReference type="Pfam" id="PF21176">
    <property type="entry name" value="RecR_HhH"/>
    <property type="match status" value="1"/>
</dbReference>
<dbReference type="Proteomes" id="UP000034491">
    <property type="component" value="Unassembled WGS sequence"/>
</dbReference>
<evidence type="ECO:0000256" key="1">
    <source>
        <dbReference type="ARBA" id="ARBA00022723"/>
    </source>
</evidence>
<dbReference type="SUPFAM" id="SSF111304">
    <property type="entry name" value="Recombination protein RecR"/>
    <property type="match status" value="1"/>
</dbReference>
<keyword evidence="1 7" id="KW-0479">Metal-binding</keyword>
<dbReference type="PATRIC" id="fig|1549748.8.peg.2592"/>
<dbReference type="Gene3D" id="6.10.250.240">
    <property type="match status" value="1"/>
</dbReference>
<keyword evidence="3 7" id="KW-0863">Zinc-finger</keyword>
<keyword evidence="5 7" id="KW-0233">DNA recombination</keyword>
<proteinExistence type="inferred from homology"/>